<protein>
    <submittedName>
        <fullName evidence="1">Uncharacterized protein</fullName>
    </submittedName>
</protein>
<dbReference type="AlphaFoldDB" id="A0A371CXA7"/>
<accession>A0A371CXA7</accession>
<dbReference type="EMBL" id="KZ857443">
    <property type="protein sequence ID" value="RDX44923.1"/>
    <property type="molecule type" value="Genomic_DNA"/>
</dbReference>
<sequence>MHTTPGGKLSTQSQKQGDIYLQFARNSPLALASPTPLICDTTPAPSRHPLIHHYPLRYLHPRPATALPYIYPMDQFDIFFAFDGVSTLCLQLPEPSRAGTQVVPVLPDTSDVAELSFDDVPMDYDHRSNGFPAYCVIA</sequence>
<keyword evidence="2" id="KW-1185">Reference proteome</keyword>
<name>A0A371CXA7_9APHY</name>
<gene>
    <name evidence="1" type="ORF">OH76DRAFT_1408532</name>
</gene>
<dbReference type="Proteomes" id="UP000256964">
    <property type="component" value="Unassembled WGS sequence"/>
</dbReference>
<organism evidence="1 2">
    <name type="scientific">Lentinus brumalis</name>
    <dbReference type="NCBI Taxonomy" id="2498619"/>
    <lineage>
        <taxon>Eukaryota</taxon>
        <taxon>Fungi</taxon>
        <taxon>Dikarya</taxon>
        <taxon>Basidiomycota</taxon>
        <taxon>Agaricomycotina</taxon>
        <taxon>Agaricomycetes</taxon>
        <taxon>Polyporales</taxon>
        <taxon>Polyporaceae</taxon>
        <taxon>Lentinus</taxon>
    </lineage>
</organism>
<dbReference type="OrthoDB" id="10512859at2759"/>
<evidence type="ECO:0000313" key="2">
    <source>
        <dbReference type="Proteomes" id="UP000256964"/>
    </source>
</evidence>
<reference evidence="1 2" key="1">
    <citation type="journal article" date="2018" name="Biotechnol. Biofuels">
        <title>Integrative visual omics of the white-rot fungus Polyporus brumalis exposes the biotechnological potential of its oxidative enzymes for delignifying raw plant biomass.</title>
        <authorList>
            <person name="Miyauchi S."/>
            <person name="Rancon A."/>
            <person name="Drula E."/>
            <person name="Hage H."/>
            <person name="Chaduli D."/>
            <person name="Favel A."/>
            <person name="Grisel S."/>
            <person name="Henrissat B."/>
            <person name="Herpoel-Gimbert I."/>
            <person name="Ruiz-Duenas F.J."/>
            <person name="Chevret D."/>
            <person name="Hainaut M."/>
            <person name="Lin J."/>
            <person name="Wang M."/>
            <person name="Pangilinan J."/>
            <person name="Lipzen A."/>
            <person name="Lesage-Meessen L."/>
            <person name="Navarro D."/>
            <person name="Riley R."/>
            <person name="Grigoriev I.V."/>
            <person name="Zhou S."/>
            <person name="Raouche S."/>
            <person name="Rosso M.N."/>
        </authorList>
    </citation>
    <scope>NUCLEOTIDE SEQUENCE [LARGE SCALE GENOMIC DNA]</scope>
    <source>
        <strain evidence="1 2">BRFM 1820</strain>
    </source>
</reference>
<proteinExistence type="predicted"/>
<evidence type="ECO:0000313" key="1">
    <source>
        <dbReference type="EMBL" id="RDX44923.1"/>
    </source>
</evidence>